<comment type="caution">
    <text evidence="1">The sequence shown here is derived from an EMBL/GenBank/DDBJ whole genome shotgun (WGS) entry which is preliminary data.</text>
</comment>
<proteinExistence type="predicted"/>
<keyword evidence="2" id="KW-1185">Reference proteome</keyword>
<name>A0A225VYC9_9STRA</name>
<organism evidence="1 2">
    <name type="scientific">Phytophthora megakarya</name>
    <dbReference type="NCBI Taxonomy" id="4795"/>
    <lineage>
        <taxon>Eukaryota</taxon>
        <taxon>Sar</taxon>
        <taxon>Stramenopiles</taxon>
        <taxon>Oomycota</taxon>
        <taxon>Peronosporomycetes</taxon>
        <taxon>Peronosporales</taxon>
        <taxon>Peronosporaceae</taxon>
        <taxon>Phytophthora</taxon>
    </lineage>
</organism>
<dbReference type="EMBL" id="NBNE01002467">
    <property type="protein sequence ID" value="OWZ10365.1"/>
    <property type="molecule type" value="Genomic_DNA"/>
</dbReference>
<protein>
    <submittedName>
        <fullName evidence="1">Uncharacterized protein</fullName>
    </submittedName>
</protein>
<gene>
    <name evidence="1" type="ORF">PHMEG_00016794</name>
</gene>
<evidence type="ECO:0000313" key="1">
    <source>
        <dbReference type="EMBL" id="OWZ10365.1"/>
    </source>
</evidence>
<sequence>MVNTTPGSRLTLQIALNTLKSQTEMDEIIRDGEDESFNIMHVAKKQNSDDITEKLTDGAKP</sequence>
<dbReference type="Proteomes" id="UP000198211">
    <property type="component" value="Unassembled WGS sequence"/>
</dbReference>
<dbReference type="AlphaFoldDB" id="A0A225VYC9"/>
<accession>A0A225VYC9</accession>
<evidence type="ECO:0000313" key="2">
    <source>
        <dbReference type="Proteomes" id="UP000198211"/>
    </source>
</evidence>
<reference evidence="2" key="1">
    <citation type="submission" date="2017-03" db="EMBL/GenBank/DDBJ databases">
        <title>Phytopthora megakarya and P. palmivora, two closely related causual agents of cacao black pod achieved similar genome size and gene model numbers by different mechanisms.</title>
        <authorList>
            <person name="Ali S."/>
            <person name="Shao J."/>
            <person name="Larry D.J."/>
            <person name="Kronmiller B."/>
            <person name="Shen D."/>
            <person name="Strem M.D."/>
            <person name="Melnick R.L."/>
            <person name="Guiltinan M.J."/>
            <person name="Tyler B.M."/>
            <person name="Meinhardt L.W."/>
            <person name="Bailey B.A."/>
        </authorList>
    </citation>
    <scope>NUCLEOTIDE SEQUENCE [LARGE SCALE GENOMIC DNA]</scope>
    <source>
        <strain evidence="2">zdho120</strain>
    </source>
</reference>